<dbReference type="STRING" id="71139.A0A059BFA9"/>
<keyword evidence="5" id="KW-0547">Nucleotide-binding</keyword>
<dbReference type="GO" id="GO:0005524">
    <property type="term" value="F:ATP binding"/>
    <property type="evidence" value="ECO:0007669"/>
    <property type="project" value="UniProtKB-KW"/>
</dbReference>
<sequence length="82" mass="8394">MAGGVLLSLGILAAQYALALVCLSVSLVITCSITVVIGTTVNYFLDNRINSAELLFPGVGSFVIAVCLASAVHALNADDIPE</sequence>
<dbReference type="EMBL" id="KK198759">
    <property type="protein sequence ID" value="KCW64887.1"/>
    <property type="molecule type" value="Genomic_DNA"/>
</dbReference>
<evidence type="ECO:0000256" key="4">
    <source>
        <dbReference type="ARBA" id="ARBA00022692"/>
    </source>
</evidence>
<keyword evidence="4 9" id="KW-0812">Transmembrane</keyword>
<keyword evidence="8 9" id="KW-0472">Membrane</keyword>
<dbReference type="GO" id="GO:0016020">
    <property type="term" value="C:membrane"/>
    <property type="evidence" value="ECO:0007669"/>
    <property type="project" value="UniProtKB-SubCell"/>
</dbReference>
<evidence type="ECO:0000256" key="9">
    <source>
        <dbReference type="SAM" id="Phobius"/>
    </source>
</evidence>
<keyword evidence="6" id="KW-0067">ATP-binding</keyword>
<evidence type="ECO:0000256" key="1">
    <source>
        <dbReference type="ARBA" id="ARBA00004141"/>
    </source>
</evidence>
<accession>A0A059BFA9</accession>
<evidence type="ECO:0000256" key="5">
    <source>
        <dbReference type="ARBA" id="ARBA00022741"/>
    </source>
</evidence>
<protein>
    <recommendedName>
        <fullName evidence="11">Magnesium transporter</fullName>
    </recommendedName>
</protein>
<evidence type="ECO:0008006" key="11">
    <source>
        <dbReference type="Google" id="ProtNLM"/>
    </source>
</evidence>
<dbReference type="Gramene" id="KCW64887">
    <property type="protein sequence ID" value="KCW64887"/>
    <property type="gene ID" value="EUGRSUZ_G02450"/>
</dbReference>
<keyword evidence="7 9" id="KW-1133">Transmembrane helix</keyword>
<dbReference type="PANTHER" id="PTHR31081">
    <property type="entry name" value="UREIDE PERMEASE 1-RELATED-RELATED"/>
    <property type="match status" value="1"/>
</dbReference>
<reference evidence="10" key="1">
    <citation type="submission" date="2013-07" db="EMBL/GenBank/DDBJ databases">
        <title>The genome of Eucalyptus grandis.</title>
        <authorList>
            <person name="Schmutz J."/>
            <person name="Hayes R."/>
            <person name="Myburg A."/>
            <person name="Tuskan G."/>
            <person name="Grattapaglia D."/>
            <person name="Rokhsar D.S."/>
        </authorList>
    </citation>
    <scope>NUCLEOTIDE SEQUENCE</scope>
    <source>
        <tissue evidence="10">Leaf extractions</tissue>
    </source>
</reference>
<comment type="subcellular location">
    <subcellularLocation>
        <location evidence="1">Membrane</location>
        <topology evidence="1">Multi-pass membrane protein</topology>
    </subcellularLocation>
</comment>
<dbReference type="EMBL" id="KK198759">
    <property type="protein sequence ID" value="KCW64886.1"/>
    <property type="molecule type" value="Genomic_DNA"/>
</dbReference>
<dbReference type="AlphaFoldDB" id="A0A059BFA9"/>
<proteinExistence type="inferred from homology"/>
<evidence type="ECO:0000256" key="6">
    <source>
        <dbReference type="ARBA" id="ARBA00022840"/>
    </source>
</evidence>
<feature type="transmembrane region" description="Helical" evidence="9">
    <location>
        <begin position="54"/>
        <end position="75"/>
    </location>
</feature>
<organism evidence="10">
    <name type="scientific">Eucalyptus grandis</name>
    <name type="common">Flooded gum</name>
    <dbReference type="NCBI Taxonomy" id="71139"/>
    <lineage>
        <taxon>Eukaryota</taxon>
        <taxon>Viridiplantae</taxon>
        <taxon>Streptophyta</taxon>
        <taxon>Embryophyta</taxon>
        <taxon>Tracheophyta</taxon>
        <taxon>Spermatophyta</taxon>
        <taxon>Magnoliopsida</taxon>
        <taxon>eudicotyledons</taxon>
        <taxon>Gunneridae</taxon>
        <taxon>Pentapetalae</taxon>
        <taxon>rosids</taxon>
        <taxon>malvids</taxon>
        <taxon>Myrtales</taxon>
        <taxon>Myrtaceae</taxon>
        <taxon>Myrtoideae</taxon>
        <taxon>Eucalypteae</taxon>
        <taxon>Eucalyptus</taxon>
    </lineage>
</organism>
<dbReference type="Pfam" id="PF07168">
    <property type="entry name" value="Ureide_permease"/>
    <property type="match status" value="1"/>
</dbReference>
<gene>
    <name evidence="10" type="ORF">EUGRSUZ_G02450</name>
</gene>
<dbReference type="PANTHER" id="PTHR31081:SF5">
    <property type="entry name" value="UREIDE PERMEASE 1-RELATED"/>
    <property type="match status" value="1"/>
</dbReference>
<evidence type="ECO:0000256" key="3">
    <source>
        <dbReference type="ARBA" id="ARBA00022448"/>
    </source>
</evidence>
<feature type="transmembrane region" description="Helical" evidence="9">
    <location>
        <begin position="23"/>
        <end position="45"/>
    </location>
</feature>
<evidence type="ECO:0000256" key="7">
    <source>
        <dbReference type="ARBA" id="ARBA00022989"/>
    </source>
</evidence>
<dbReference type="GO" id="GO:0022857">
    <property type="term" value="F:transmembrane transporter activity"/>
    <property type="evidence" value="ECO:0007669"/>
    <property type="project" value="InterPro"/>
</dbReference>
<evidence type="ECO:0000313" key="10">
    <source>
        <dbReference type="EMBL" id="KCW64887.1"/>
    </source>
</evidence>
<evidence type="ECO:0000256" key="8">
    <source>
        <dbReference type="ARBA" id="ARBA00023136"/>
    </source>
</evidence>
<dbReference type="Gramene" id="KCW64886">
    <property type="protein sequence ID" value="KCW64886"/>
    <property type="gene ID" value="EUGRSUZ_G02450"/>
</dbReference>
<dbReference type="InterPro" id="IPR009834">
    <property type="entry name" value="Ureide_permease"/>
</dbReference>
<keyword evidence="3" id="KW-0813">Transport</keyword>
<name>A0A059BFA9_EUCGR</name>
<dbReference type="InterPro" id="IPR030189">
    <property type="entry name" value="UPS_plant"/>
</dbReference>
<comment type="similarity">
    <text evidence="2">Belongs to the plant ureide permease (TC 2.A.7.19) family.</text>
</comment>
<evidence type="ECO:0000256" key="2">
    <source>
        <dbReference type="ARBA" id="ARBA00005931"/>
    </source>
</evidence>